<feature type="region of interest" description="Disordered" evidence="1">
    <location>
        <begin position="260"/>
        <end position="279"/>
    </location>
</feature>
<feature type="compositionally biased region" description="Acidic residues" evidence="1">
    <location>
        <begin position="260"/>
        <end position="270"/>
    </location>
</feature>
<organism evidence="2 3">
    <name type="scientific">Pisum sativum</name>
    <name type="common">Garden pea</name>
    <name type="synonym">Lathyrus oleraceus</name>
    <dbReference type="NCBI Taxonomy" id="3888"/>
    <lineage>
        <taxon>Eukaryota</taxon>
        <taxon>Viridiplantae</taxon>
        <taxon>Streptophyta</taxon>
        <taxon>Embryophyta</taxon>
        <taxon>Tracheophyta</taxon>
        <taxon>Spermatophyta</taxon>
        <taxon>Magnoliopsida</taxon>
        <taxon>eudicotyledons</taxon>
        <taxon>Gunneridae</taxon>
        <taxon>Pentapetalae</taxon>
        <taxon>rosids</taxon>
        <taxon>fabids</taxon>
        <taxon>Fabales</taxon>
        <taxon>Fabaceae</taxon>
        <taxon>Papilionoideae</taxon>
        <taxon>50 kb inversion clade</taxon>
        <taxon>NPAAA clade</taxon>
        <taxon>Hologalegina</taxon>
        <taxon>IRL clade</taxon>
        <taxon>Fabeae</taxon>
        <taxon>Lathyrus</taxon>
    </lineage>
</organism>
<keyword evidence="3" id="KW-1185">Reference proteome</keyword>
<protein>
    <recommendedName>
        <fullName evidence="4">Retrotransposon gag domain-containing protein</fullName>
    </recommendedName>
</protein>
<dbReference type="Gramene" id="Psat05G0347300-T1">
    <property type="protein sequence ID" value="KAI5407234.1"/>
    <property type="gene ID" value="KIW84_053473"/>
</dbReference>
<gene>
    <name evidence="2" type="ORF">KIW84_053473</name>
</gene>
<evidence type="ECO:0000256" key="1">
    <source>
        <dbReference type="SAM" id="MobiDB-lite"/>
    </source>
</evidence>
<comment type="caution">
    <text evidence="2">The sequence shown here is derived from an EMBL/GenBank/DDBJ whole genome shotgun (WGS) entry which is preliminary data.</text>
</comment>
<evidence type="ECO:0008006" key="4">
    <source>
        <dbReference type="Google" id="ProtNLM"/>
    </source>
</evidence>
<evidence type="ECO:0000313" key="3">
    <source>
        <dbReference type="Proteomes" id="UP001058974"/>
    </source>
</evidence>
<sequence>MVHSLISKGWYQLVLVQRYVASPSSSLNELEQCLEERLTQLQLQGNTCMNDIRSLLRAHIDQVASHQKFDIYPSWSQYVTYVTTHFGDVYEDPLFLLLQVKHNGQVQEYIEQFELDLTQVNLISEHSLSILLVGLNYNIQMHVRMFNPITNAHVANLEKLHEASIPPPPKTNFHSPSFTKNTCLLNKPIMSPPSSSPTIPTGIPNTNQQANFPQQARTYSALEMAGRIAKGLCMFCDEQFTSGYQLKHITSQLMVLEVNDDDESPEDDSVEAVPVADNE</sequence>
<dbReference type="EMBL" id="JAMSHJ010000005">
    <property type="protein sequence ID" value="KAI5407234.1"/>
    <property type="molecule type" value="Genomic_DNA"/>
</dbReference>
<proteinExistence type="predicted"/>
<reference evidence="2 3" key="1">
    <citation type="journal article" date="2022" name="Nat. Genet.">
        <title>Improved pea reference genome and pan-genome highlight genomic features and evolutionary characteristics.</title>
        <authorList>
            <person name="Yang T."/>
            <person name="Liu R."/>
            <person name="Luo Y."/>
            <person name="Hu S."/>
            <person name="Wang D."/>
            <person name="Wang C."/>
            <person name="Pandey M.K."/>
            <person name="Ge S."/>
            <person name="Xu Q."/>
            <person name="Li N."/>
            <person name="Li G."/>
            <person name="Huang Y."/>
            <person name="Saxena R.K."/>
            <person name="Ji Y."/>
            <person name="Li M."/>
            <person name="Yan X."/>
            <person name="He Y."/>
            <person name="Liu Y."/>
            <person name="Wang X."/>
            <person name="Xiang C."/>
            <person name="Varshney R.K."/>
            <person name="Ding H."/>
            <person name="Gao S."/>
            <person name="Zong X."/>
        </authorList>
    </citation>
    <scope>NUCLEOTIDE SEQUENCE [LARGE SCALE GENOMIC DNA]</scope>
    <source>
        <strain evidence="2 3">cv. Zhongwan 6</strain>
    </source>
</reference>
<accession>A0A9D4WQJ1</accession>
<evidence type="ECO:0000313" key="2">
    <source>
        <dbReference type="EMBL" id="KAI5407234.1"/>
    </source>
</evidence>
<dbReference type="Proteomes" id="UP001058974">
    <property type="component" value="Chromosome 5"/>
</dbReference>
<name>A0A9D4WQJ1_PEA</name>
<dbReference type="AlphaFoldDB" id="A0A9D4WQJ1"/>